<dbReference type="GO" id="GO:0016020">
    <property type="term" value="C:membrane"/>
    <property type="evidence" value="ECO:0007669"/>
    <property type="project" value="TreeGrafter"/>
</dbReference>
<dbReference type="SUPFAM" id="SSF54364">
    <property type="entry name" value="Translation initiation factor IF3, N-terminal domain"/>
    <property type="match status" value="1"/>
</dbReference>
<keyword evidence="2 4" id="KW-0396">Initiation factor</keyword>
<evidence type="ECO:0000259" key="6">
    <source>
        <dbReference type="Pfam" id="PF00707"/>
    </source>
</evidence>
<evidence type="ECO:0000256" key="3">
    <source>
        <dbReference type="ARBA" id="ARBA00022917"/>
    </source>
</evidence>
<dbReference type="GO" id="GO:0032790">
    <property type="term" value="P:ribosome disassembly"/>
    <property type="evidence" value="ECO:0007669"/>
    <property type="project" value="TreeGrafter"/>
</dbReference>
<dbReference type="HAMAP" id="MF_00080">
    <property type="entry name" value="IF_3"/>
    <property type="match status" value="1"/>
</dbReference>
<evidence type="ECO:0000313" key="8">
    <source>
        <dbReference type="EMBL" id="OGE90747.1"/>
    </source>
</evidence>
<sequence length="171" mass="19435">MAFRTRINNQIRVPEVRLIDDQGKMLGIMKIEEAMALAKEREVDLVEVSPTAKPPVVKLLDYDKYRYQQEKAAQEARKKVKKVMVKGIRLSVRIGDHDLVFKAKKTSEFLAEGHKIKVDVVMRGREQAHPELAFNLMKRFQETITTPFVKETGPSRMGGTISIIIAPSSKS</sequence>
<dbReference type="InterPro" id="IPR019814">
    <property type="entry name" value="Translation_initiation_fac_3_N"/>
</dbReference>
<dbReference type="InterPro" id="IPR036788">
    <property type="entry name" value="T_IF-3_C_sf"/>
</dbReference>
<evidence type="ECO:0000256" key="5">
    <source>
        <dbReference type="NCBIfam" id="TIGR00168"/>
    </source>
</evidence>
<dbReference type="Proteomes" id="UP000177682">
    <property type="component" value="Unassembled WGS sequence"/>
</dbReference>
<dbReference type="EMBL" id="MFEY01000004">
    <property type="protein sequence ID" value="OGE90747.1"/>
    <property type="molecule type" value="Genomic_DNA"/>
</dbReference>
<dbReference type="Gene3D" id="3.30.110.10">
    <property type="entry name" value="Translation initiation factor 3 (IF-3), C-terminal domain"/>
    <property type="match status" value="1"/>
</dbReference>
<comment type="function">
    <text evidence="4">IF-3 binds to the 30S ribosomal subunit and shifts the equilibrium between 70S ribosomes and their 50S and 30S subunits in favor of the free subunits, thus enhancing the availability of 30S subunits on which protein synthesis initiation begins.</text>
</comment>
<evidence type="ECO:0000313" key="9">
    <source>
        <dbReference type="Proteomes" id="UP000177682"/>
    </source>
</evidence>
<dbReference type="Pfam" id="PF00707">
    <property type="entry name" value="IF3_C"/>
    <property type="match status" value="1"/>
</dbReference>
<comment type="caution">
    <text evidence="8">The sequence shown here is derived from an EMBL/GenBank/DDBJ whole genome shotgun (WGS) entry which is preliminary data.</text>
</comment>
<name>A0A1F5PLJ7_9BACT</name>
<dbReference type="GO" id="GO:0005829">
    <property type="term" value="C:cytosol"/>
    <property type="evidence" value="ECO:0007669"/>
    <property type="project" value="TreeGrafter"/>
</dbReference>
<feature type="domain" description="Translation initiation factor 3 C-terminal" evidence="6">
    <location>
        <begin position="84"/>
        <end position="167"/>
    </location>
</feature>
<gene>
    <name evidence="4" type="primary">infC</name>
    <name evidence="8" type="ORF">A3E29_01315</name>
</gene>
<dbReference type="Gene3D" id="3.10.20.80">
    <property type="entry name" value="Translation initiation factor 3 (IF-3), N-terminal domain"/>
    <property type="match status" value="1"/>
</dbReference>
<dbReference type="GO" id="GO:0043022">
    <property type="term" value="F:ribosome binding"/>
    <property type="evidence" value="ECO:0007669"/>
    <property type="project" value="TreeGrafter"/>
</dbReference>
<dbReference type="AlphaFoldDB" id="A0A1F5PLJ7"/>
<accession>A0A1F5PLJ7</accession>
<dbReference type="GO" id="GO:0003743">
    <property type="term" value="F:translation initiation factor activity"/>
    <property type="evidence" value="ECO:0007669"/>
    <property type="project" value="UniProtKB-UniRule"/>
</dbReference>
<dbReference type="Pfam" id="PF05198">
    <property type="entry name" value="IF3_N"/>
    <property type="match status" value="1"/>
</dbReference>
<comment type="subunit">
    <text evidence="4">Monomer.</text>
</comment>
<evidence type="ECO:0000259" key="7">
    <source>
        <dbReference type="Pfam" id="PF05198"/>
    </source>
</evidence>
<dbReference type="InterPro" id="IPR001288">
    <property type="entry name" value="Translation_initiation_fac_3"/>
</dbReference>
<protein>
    <recommendedName>
        <fullName evidence="4 5">Translation initiation factor IF-3</fullName>
    </recommendedName>
</protein>
<dbReference type="PANTHER" id="PTHR10938">
    <property type="entry name" value="TRANSLATION INITIATION FACTOR IF-3"/>
    <property type="match status" value="1"/>
</dbReference>
<dbReference type="InterPro" id="IPR019815">
    <property type="entry name" value="Translation_initiation_fac_3_C"/>
</dbReference>
<keyword evidence="4" id="KW-0963">Cytoplasm</keyword>
<feature type="domain" description="Translation initiation factor 3 N-terminal" evidence="7">
    <location>
        <begin position="7"/>
        <end position="76"/>
    </location>
</feature>
<dbReference type="SUPFAM" id="SSF55200">
    <property type="entry name" value="Translation initiation factor IF3, C-terminal domain"/>
    <property type="match status" value="1"/>
</dbReference>
<comment type="similarity">
    <text evidence="1 4">Belongs to the IF-3 family.</text>
</comment>
<comment type="subcellular location">
    <subcellularLocation>
        <location evidence="4">Cytoplasm</location>
    </subcellularLocation>
</comment>
<keyword evidence="3 4" id="KW-0648">Protein biosynthesis</keyword>
<dbReference type="InterPro" id="IPR036787">
    <property type="entry name" value="T_IF-3_N_sf"/>
</dbReference>
<dbReference type="PANTHER" id="PTHR10938:SF0">
    <property type="entry name" value="TRANSLATION INITIATION FACTOR IF-3, MITOCHONDRIAL"/>
    <property type="match status" value="1"/>
</dbReference>
<dbReference type="NCBIfam" id="TIGR00168">
    <property type="entry name" value="infC"/>
    <property type="match status" value="1"/>
</dbReference>
<evidence type="ECO:0000256" key="1">
    <source>
        <dbReference type="ARBA" id="ARBA00005439"/>
    </source>
</evidence>
<evidence type="ECO:0000256" key="4">
    <source>
        <dbReference type="HAMAP-Rule" id="MF_00080"/>
    </source>
</evidence>
<evidence type="ECO:0000256" key="2">
    <source>
        <dbReference type="ARBA" id="ARBA00022540"/>
    </source>
</evidence>
<reference evidence="8 9" key="1">
    <citation type="journal article" date="2016" name="Nat. Commun.">
        <title>Thousands of microbial genomes shed light on interconnected biogeochemical processes in an aquifer system.</title>
        <authorList>
            <person name="Anantharaman K."/>
            <person name="Brown C.T."/>
            <person name="Hug L.A."/>
            <person name="Sharon I."/>
            <person name="Castelle C.J."/>
            <person name="Probst A.J."/>
            <person name="Thomas B.C."/>
            <person name="Singh A."/>
            <person name="Wilkins M.J."/>
            <person name="Karaoz U."/>
            <person name="Brodie E.L."/>
            <person name="Williams K.H."/>
            <person name="Hubbard S.S."/>
            <person name="Banfield J.F."/>
        </authorList>
    </citation>
    <scope>NUCLEOTIDE SEQUENCE [LARGE SCALE GENOMIC DNA]</scope>
</reference>
<proteinExistence type="inferred from homology"/>
<dbReference type="FunFam" id="3.10.20.80:FF:000001">
    <property type="entry name" value="Translation initiation factor IF-3"/>
    <property type="match status" value="1"/>
</dbReference>
<organism evidence="8 9">
    <name type="scientific">Candidatus Doudnabacteria bacterium RIFCSPHIGHO2_12_FULL_48_16</name>
    <dbReference type="NCBI Taxonomy" id="1817838"/>
    <lineage>
        <taxon>Bacteria</taxon>
        <taxon>Candidatus Doudnaibacteriota</taxon>
    </lineage>
</organism>